<comment type="caution">
    <text evidence="2">The sequence shown here is derived from an EMBL/GenBank/DDBJ whole genome shotgun (WGS) entry which is preliminary data.</text>
</comment>
<feature type="region of interest" description="Disordered" evidence="1">
    <location>
        <begin position="1"/>
        <end position="31"/>
    </location>
</feature>
<accession>A0A8X7WMT7</accession>
<feature type="region of interest" description="Disordered" evidence="1">
    <location>
        <begin position="132"/>
        <end position="161"/>
    </location>
</feature>
<dbReference type="AlphaFoldDB" id="A0A8X7WMT7"/>
<gene>
    <name evidence="2" type="ORF">Bca52824_003315</name>
</gene>
<dbReference type="Proteomes" id="UP000886595">
    <property type="component" value="Unassembled WGS sequence"/>
</dbReference>
<organism evidence="2 3">
    <name type="scientific">Brassica carinata</name>
    <name type="common">Ethiopian mustard</name>
    <name type="synonym">Abyssinian cabbage</name>
    <dbReference type="NCBI Taxonomy" id="52824"/>
    <lineage>
        <taxon>Eukaryota</taxon>
        <taxon>Viridiplantae</taxon>
        <taxon>Streptophyta</taxon>
        <taxon>Embryophyta</taxon>
        <taxon>Tracheophyta</taxon>
        <taxon>Spermatophyta</taxon>
        <taxon>Magnoliopsida</taxon>
        <taxon>eudicotyledons</taxon>
        <taxon>Gunneridae</taxon>
        <taxon>Pentapetalae</taxon>
        <taxon>rosids</taxon>
        <taxon>malvids</taxon>
        <taxon>Brassicales</taxon>
        <taxon>Brassicaceae</taxon>
        <taxon>Brassiceae</taxon>
        <taxon>Brassica</taxon>
    </lineage>
</organism>
<keyword evidence="3" id="KW-1185">Reference proteome</keyword>
<reference evidence="2 3" key="1">
    <citation type="submission" date="2020-02" db="EMBL/GenBank/DDBJ databases">
        <authorList>
            <person name="Ma Q."/>
            <person name="Huang Y."/>
            <person name="Song X."/>
            <person name="Pei D."/>
        </authorList>
    </citation>
    <scope>NUCLEOTIDE SEQUENCE [LARGE SCALE GENOMIC DNA]</scope>
    <source>
        <strain evidence="2">Sxm20200214</strain>
        <tissue evidence="2">Leaf</tissue>
    </source>
</reference>
<feature type="compositionally biased region" description="Basic and acidic residues" evidence="1">
    <location>
        <begin position="22"/>
        <end position="31"/>
    </location>
</feature>
<dbReference type="EMBL" id="JAAMPC010000001">
    <property type="protein sequence ID" value="KAG2332135.1"/>
    <property type="molecule type" value="Genomic_DNA"/>
</dbReference>
<proteinExistence type="predicted"/>
<protein>
    <submittedName>
        <fullName evidence="2">Uncharacterized protein</fullName>
    </submittedName>
</protein>
<sequence length="193" mass="21039">MEQSDPWETAAHNGGEAPPQAWHRDAQTVHDDASNQLYHYNAAGQLPPPPPRYYSSCGMVRGQGQSFNMPLNNYAVYTQGGSSNHPVSQHQNYGPVSSYQQANYHGVTTNQAHYFLNPSRFQAAMQLAPNKANVEPQSQPAQLRPMLSGAGQGATDGDVEKDQRTLQFAASLLHQIKQTHQQPPLGTLAGHGP</sequence>
<name>A0A8X7WMT7_BRACI</name>
<evidence type="ECO:0000313" key="2">
    <source>
        <dbReference type="EMBL" id="KAG2332135.1"/>
    </source>
</evidence>
<evidence type="ECO:0000313" key="3">
    <source>
        <dbReference type="Proteomes" id="UP000886595"/>
    </source>
</evidence>
<evidence type="ECO:0000256" key="1">
    <source>
        <dbReference type="SAM" id="MobiDB-lite"/>
    </source>
</evidence>